<keyword evidence="2" id="KW-0560">Oxidoreductase</keyword>
<keyword evidence="4" id="KW-1185">Reference proteome</keyword>
<dbReference type="PRINTS" id="PR00080">
    <property type="entry name" value="SDRFAMILY"/>
</dbReference>
<comment type="similarity">
    <text evidence="1">Belongs to the short-chain dehydrogenases/reductases (SDR) family.</text>
</comment>
<dbReference type="Gene3D" id="3.40.50.720">
    <property type="entry name" value="NAD(P)-binding Rossmann-like Domain"/>
    <property type="match status" value="1"/>
</dbReference>
<dbReference type="InterPro" id="IPR002347">
    <property type="entry name" value="SDR_fam"/>
</dbReference>
<dbReference type="EMBL" id="BAAAPZ010000002">
    <property type="protein sequence ID" value="GAA2089622.1"/>
    <property type="molecule type" value="Genomic_DNA"/>
</dbReference>
<gene>
    <name evidence="3" type="ORF">GCM10009823_05530</name>
</gene>
<name>A0ABN2WD33_9MICO</name>
<dbReference type="RefSeq" id="WP_291799295.1">
    <property type="nucleotide sequence ID" value="NZ_BAAAPZ010000002.1"/>
</dbReference>
<evidence type="ECO:0000256" key="1">
    <source>
        <dbReference type="ARBA" id="ARBA00006484"/>
    </source>
</evidence>
<dbReference type="Pfam" id="PF13561">
    <property type="entry name" value="adh_short_C2"/>
    <property type="match status" value="1"/>
</dbReference>
<sequence>MLSFEGKVALVTGAGQGLGRSHALELAGGTAAVSRGDVTQDAEAIVRTALDEFGRLDVVVDNAGVNTPKAFGPGIEEEVRRHMEVNYLGTVAVTAAAWPHLAASGAGRVVSTTSPTIVGWEGQVPYVVSKAAVFAFTRTLAMEGLAQGIKVNAIAPTAYTPMAAAAELPEELKENLRANMTTEMVSPFVAYLAHADCEVTGESFLTQGGLMQRITLAVNDGYANPQTTAEDIQAHLATILDDATSTPLGRIGTEDAGSLLDMLGS</sequence>
<proteinExistence type="inferred from homology"/>
<dbReference type="InterPro" id="IPR051687">
    <property type="entry name" value="Peroxisomal_Beta-Oxidation"/>
</dbReference>
<dbReference type="PANTHER" id="PTHR45024">
    <property type="entry name" value="DEHYDROGENASES, SHORT CHAIN"/>
    <property type="match status" value="1"/>
</dbReference>
<dbReference type="PRINTS" id="PR00081">
    <property type="entry name" value="GDHRDH"/>
</dbReference>
<comment type="caution">
    <text evidence="3">The sequence shown here is derived from an EMBL/GenBank/DDBJ whole genome shotgun (WGS) entry which is preliminary data.</text>
</comment>
<dbReference type="SUPFAM" id="SSF51735">
    <property type="entry name" value="NAD(P)-binding Rossmann-fold domains"/>
    <property type="match status" value="1"/>
</dbReference>
<dbReference type="PANTHER" id="PTHR45024:SF2">
    <property type="entry name" value="SCP2 DOMAIN-CONTAINING PROTEIN"/>
    <property type="match status" value="1"/>
</dbReference>
<dbReference type="InterPro" id="IPR036291">
    <property type="entry name" value="NAD(P)-bd_dom_sf"/>
</dbReference>
<accession>A0ABN2WD33</accession>
<organism evidence="3 4">
    <name type="scientific">Brevibacterium salitolerans</name>
    <dbReference type="NCBI Taxonomy" id="1403566"/>
    <lineage>
        <taxon>Bacteria</taxon>
        <taxon>Bacillati</taxon>
        <taxon>Actinomycetota</taxon>
        <taxon>Actinomycetes</taxon>
        <taxon>Micrococcales</taxon>
        <taxon>Brevibacteriaceae</taxon>
        <taxon>Brevibacterium</taxon>
    </lineage>
</organism>
<dbReference type="Proteomes" id="UP001500984">
    <property type="component" value="Unassembled WGS sequence"/>
</dbReference>
<evidence type="ECO:0000313" key="4">
    <source>
        <dbReference type="Proteomes" id="UP001500984"/>
    </source>
</evidence>
<evidence type="ECO:0000256" key="2">
    <source>
        <dbReference type="ARBA" id="ARBA00023002"/>
    </source>
</evidence>
<reference evidence="3 4" key="1">
    <citation type="journal article" date="2019" name="Int. J. Syst. Evol. Microbiol.">
        <title>The Global Catalogue of Microorganisms (GCM) 10K type strain sequencing project: providing services to taxonomists for standard genome sequencing and annotation.</title>
        <authorList>
            <consortium name="The Broad Institute Genomics Platform"/>
            <consortium name="The Broad Institute Genome Sequencing Center for Infectious Disease"/>
            <person name="Wu L."/>
            <person name="Ma J."/>
        </authorList>
    </citation>
    <scope>NUCLEOTIDE SEQUENCE [LARGE SCALE GENOMIC DNA]</scope>
    <source>
        <strain evidence="3 4">JCM 15900</strain>
    </source>
</reference>
<protein>
    <submittedName>
        <fullName evidence="3">SDR family NAD(P)-dependent oxidoreductase</fullName>
    </submittedName>
</protein>
<evidence type="ECO:0000313" key="3">
    <source>
        <dbReference type="EMBL" id="GAA2089622.1"/>
    </source>
</evidence>